<dbReference type="EMBL" id="RFFH01000004">
    <property type="protein sequence ID" value="RMI32742.1"/>
    <property type="molecule type" value="Genomic_DNA"/>
</dbReference>
<dbReference type="Proteomes" id="UP000279275">
    <property type="component" value="Unassembled WGS sequence"/>
</dbReference>
<evidence type="ECO:0000313" key="2">
    <source>
        <dbReference type="EMBL" id="RMI32742.1"/>
    </source>
</evidence>
<organism evidence="2 3">
    <name type="scientific">Nocardia stercoris</name>
    <dbReference type="NCBI Taxonomy" id="2483361"/>
    <lineage>
        <taxon>Bacteria</taxon>
        <taxon>Bacillati</taxon>
        <taxon>Actinomycetota</taxon>
        <taxon>Actinomycetes</taxon>
        <taxon>Mycobacteriales</taxon>
        <taxon>Nocardiaceae</taxon>
        <taxon>Nocardia</taxon>
    </lineage>
</organism>
<dbReference type="PANTHER" id="PTHR34853">
    <property type="match status" value="1"/>
</dbReference>
<sequence>MRISNTRIRIGAASALAAVLVAGPAVTATAAPAVPLDEFHTAPADIADLRPGAVVATQQLNLPAYPGADVWQISYRTADERDRPEMTVTTLLVPDSPWTGPGARPVVSLEQAEDSSGAQCAPSVATATGNDFLSHRFVQHVLDRNWAVAMPDFEGPRSLFMVGAQSAHAVLDGIRAVRNAGIDDIGADNPWALEGYSGGAGAAGWAAQAQPGYAPDITFAGVAVGGMPADPQATAEYLDGGPFAGLVFAALSGVSDEYPEAGIPELLNAQGTADLENSRNRCARDLIAQFAFRSVKRDAAAGDPLTAPDVAAVLAQSTMGATAPAAPVYDYHAIPDEVVPVGQDDTLTRNWCAAGGTVLIDRDPEAEHVSESMLRETEALDYLADRFAGIPAPSSC</sequence>
<feature type="signal peptide" evidence="1">
    <location>
        <begin position="1"/>
        <end position="30"/>
    </location>
</feature>
<dbReference type="PANTHER" id="PTHR34853:SF1">
    <property type="entry name" value="LIPASE 5"/>
    <property type="match status" value="1"/>
</dbReference>
<dbReference type="AlphaFoldDB" id="A0A3M2L4X9"/>
<comment type="caution">
    <text evidence="2">The sequence shown here is derived from an EMBL/GenBank/DDBJ whole genome shotgun (WGS) entry which is preliminary data.</text>
</comment>
<dbReference type="OrthoDB" id="9798122at2"/>
<reference evidence="2 3" key="1">
    <citation type="submission" date="2018-10" db="EMBL/GenBank/DDBJ databases">
        <title>Isolation from cow dung.</title>
        <authorList>
            <person name="Ling L."/>
        </authorList>
    </citation>
    <scope>NUCLEOTIDE SEQUENCE [LARGE SCALE GENOMIC DNA]</scope>
    <source>
        <strain evidence="2 3">NEAU-LL90</strain>
    </source>
</reference>
<dbReference type="RefSeq" id="WP_122188128.1">
    <property type="nucleotide sequence ID" value="NZ_RFFH01000004.1"/>
</dbReference>
<gene>
    <name evidence="2" type="ORF">EBN03_12370</name>
</gene>
<evidence type="ECO:0000256" key="1">
    <source>
        <dbReference type="SAM" id="SignalP"/>
    </source>
</evidence>
<keyword evidence="1" id="KW-0732">Signal</keyword>
<proteinExistence type="predicted"/>
<dbReference type="GO" id="GO:0004806">
    <property type="term" value="F:triacylglycerol lipase activity"/>
    <property type="evidence" value="ECO:0007669"/>
    <property type="project" value="InterPro"/>
</dbReference>
<dbReference type="InterPro" id="IPR005152">
    <property type="entry name" value="Lipase_secreted"/>
</dbReference>
<dbReference type="Pfam" id="PF03583">
    <property type="entry name" value="LIP"/>
    <property type="match status" value="1"/>
</dbReference>
<keyword evidence="3" id="KW-1185">Reference proteome</keyword>
<accession>A0A3M2L4X9</accession>
<dbReference type="Gene3D" id="1.10.260.130">
    <property type="match status" value="1"/>
</dbReference>
<feature type="chain" id="PRO_5017939031" evidence="1">
    <location>
        <begin position="31"/>
        <end position="396"/>
    </location>
</feature>
<dbReference type="Gene3D" id="3.40.50.1820">
    <property type="entry name" value="alpha/beta hydrolase"/>
    <property type="match status" value="1"/>
</dbReference>
<protein>
    <submittedName>
        <fullName evidence="2">Triacylglycerol lipase</fullName>
    </submittedName>
</protein>
<dbReference type="GO" id="GO:0016042">
    <property type="term" value="P:lipid catabolic process"/>
    <property type="evidence" value="ECO:0007669"/>
    <property type="project" value="InterPro"/>
</dbReference>
<dbReference type="SUPFAM" id="SSF53474">
    <property type="entry name" value="alpha/beta-Hydrolases"/>
    <property type="match status" value="1"/>
</dbReference>
<dbReference type="PIRSF" id="PIRSF029171">
    <property type="entry name" value="Esterase_LipA"/>
    <property type="match status" value="1"/>
</dbReference>
<dbReference type="InterPro" id="IPR029058">
    <property type="entry name" value="AB_hydrolase_fold"/>
</dbReference>
<evidence type="ECO:0000313" key="3">
    <source>
        <dbReference type="Proteomes" id="UP000279275"/>
    </source>
</evidence>
<name>A0A3M2L4X9_9NOCA</name>